<gene>
    <name evidence="3" type="ORF">SOIL9_43160</name>
</gene>
<dbReference type="InterPro" id="IPR027417">
    <property type="entry name" value="P-loop_NTPase"/>
</dbReference>
<dbReference type="EMBL" id="LR593886">
    <property type="protein sequence ID" value="VTR93398.1"/>
    <property type="molecule type" value="Genomic_DNA"/>
</dbReference>
<dbReference type="RefSeq" id="WP_162668131.1">
    <property type="nucleotide sequence ID" value="NZ_LR593886.1"/>
</dbReference>
<dbReference type="Pfam" id="PF13604">
    <property type="entry name" value="AAA_30"/>
    <property type="match status" value="1"/>
</dbReference>
<evidence type="ECO:0000256" key="1">
    <source>
        <dbReference type="SAM" id="MobiDB-lite"/>
    </source>
</evidence>
<dbReference type="GO" id="GO:0004386">
    <property type="term" value="F:helicase activity"/>
    <property type="evidence" value="ECO:0007669"/>
    <property type="project" value="UniProtKB-KW"/>
</dbReference>
<sequence length="901" mass="99388">MLRFHVISNVKAAEAYYRKTDGGAYYANNELRQEWLGRGAEELGLSGAPDFEHFTRLIRGLDPHTGAQLTAKLVDHRIPAWDVTASIPKGATIALERGDESVRDALWQAVRETVADLERYATTRVRKGDQQGDRVTGNLVGFAVEHAETRPAKGDGMPDPDRHVHVVLFNLTYDPTEREWKAVKFRPIMDQRRYFDRSFDARFARKLADLGYGIETKYKADGKGGRRYFSWDIAGMPASLVAKFSRRTAEVEQLAADLGVSDPRSKDKLGATSRRNKRADLTLEACRAYWDQKVNPEEARQVAATLQAAVGGENPAPENTLEKAVAYAIAHHFERNSVVDWHTLAATALERGLGAAVPEDIEPEARRQGVLIRGGEATTREVLAEEQRIIGFARAGRGVYKSLGAAREPSDAERAGLSADQRAVVRHVWACPDQVILIEGDAGTGKTDAMRVTIPGLDKPGVFLAPSASASRGTLREKGFANADTVARFLVDKPFRERARDGYIYVDEAPLTGLRDIDAVFRHAADLNARVILQGDRKQHKSVPRGNLFEILDRYAGLPVGRLTTNWRQQHEMYKTAVDAIAAGKLLAGYDALAGLGWVKQTSTDERHESLVADYLAALDAGKSVLVVAPTHAEGDELTAQLRTRLKERGDIDGHEHVVEQLLPLNWTEAEKGDRARYDGTEVLQFQRSSGPYRAGERARAGDERGGRTAPDPRYFSVYRRDALALARGDVVRITANGKDTSGRHKLDNGSQYTVAGFTPKGDIALTNGWVLGRDFGHLAHGYVTTSHASQGRTVDRVLIAMGAASRPAVSAEQFYVSVSRGRERATIYTDLAPAALRDVIQRRDARKSATELMGVPARPPKARVRTFMARVREVLAQLREKAARAIGEAILAPQREYHVR</sequence>
<evidence type="ECO:0000259" key="2">
    <source>
        <dbReference type="Pfam" id="PF08751"/>
    </source>
</evidence>
<accession>A0A6P2CW83</accession>
<evidence type="ECO:0000313" key="4">
    <source>
        <dbReference type="Proteomes" id="UP000464178"/>
    </source>
</evidence>
<name>A0A6P2CW83_9BACT</name>
<feature type="region of interest" description="Disordered" evidence="1">
    <location>
        <begin position="689"/>
        <end position="712"/>
    </location>
</feature>
<dbReference type="Gene3D" id="3.40.50.300">
    <property type="entry name" value="P-loop containing nucleotide triphosphate hydrolases"/>
    <property type="match status" value="3"/>
</dbReference>
<dbReference type="InterPro" id="IPR014862">
    <property type="entry name" value="TrwC"/>
</dbReference>
<keyword evidence="3" id="KW-0547">Nucleotide-binding</keyword>
<dbReference type="CDD" id="cd18809">
    <property type="entry name" value="SF1_C_RecD"/>
    <property type="match status" value="1"/>
</dbReference>
<dbReference type="Proteomes" id="UP000464178">
    <property type="component" value="Chromosome"/>
</dbReference>
<evidence type="ECO:0000313" key="3">
    <source>
        <dbReference type="EMBL" id="VTR93398.1"/>
    </source>
</evidence>
<feature type="domain" description="TrwC relaxase" evidence="2">
    <location>
        <begin position="11"/>
        <end position="294"/>
    </location>
</feature>
<feature type="compositionally biased region" description="Basic and acidic residues" evidence="1">
    <location>
        <begin position="695"/>
        <end position="707"/>
    </location>
</feature>
<dbReference type="AlphaFoldDB" id="A0A6P2CW83"/>
<dbReference type="NCBIfam" id="NF041492">
    <property type="entry name" value="MobF"/>
    <property type="match status" value="1"/>
</dbReference>
<keyword evidence="3" id="KW-0067">ATP-binding</keyword>
<dbReference type="SUPFAM" id="SSF55464">
    <property type="entry name" value="Origin of replication-binding domain, RBD-like"/>
    <property type="match status" value="1"/>
</dbReference>
<keyword evidence="3" id="KW-0347">Helicase</keyword>
<keyword evidence="3" id="KW-0378">Hydrolase</keyword>
<dbReference type="Pfam" id="PF08751">
    <property type="entry name" value="TrwC"/>
    <property type="match status" value="1"/>
</dbReference>
<proteinExistence type="predicted"/>
<protein>
    <recommendedName>
        <fullName evidence="2">TrwC relaxase domain-containing protein</fullName>
    </recommendedName>
</protein>
<dbReference type="KEGG" id="gms:SOIL9_43160"/>
<organism evidence="3 4">
    <name type="scientific">Gemmata massiliana</name>
    <dbReference type="NCBI Taxonomy" id="1210884"/>
    <lineage>
        <taxon>Bacteria</taxon>
        <taxon>Pseudomonadati</taxon>
        <taxon>Planctomycetota</taxon>
        <taxon>Planctomycetia</taxon>
        <taxon>Gemmatales</taxon>
        <taxon>Gemmataceae</taxon>
        <taxon>Gemmata</taxon>
    </lineage>
</organism>
<reference evidence="3 4" key="1">
    <citation type="submission" date="2019-05" db="EMBL/GenBank/DDBJ databases">
        <authorList>
            <consortium name="Science for Life Laboratories"/>
        </authorList>
    </citation>
    <scope>NUCLEOTIDE SEQUENCE [LARGE SCALE GENOMIC DNA]</scope>
    <source>
        <strain evidence="3">Soil9</strain>
    </source>
</reference>
<keyword evidence="4" id="KW-1185">Reference proteome</keyword>
<dbReference type="SUPFAM" id="SSF52540">
    <property type="entry name" value="P-loop containing nucleoside triphosphate hydrolases"/>
    <property type="match status" value="2"/>
</dbReference>